<dbReference type="InterPro" id="IPR036770">
    <property type="entry name" value="Ankyrin_rpt-contain_sf"/>
</dbReference>
<gene>
    <name evidence="5" type="ORF">Baya_16451</name>
</gene>
<dbReference type="InterPro" id="IPR051226">
    <property type="entry name" value="PP1_Regulatory_Subunit"/>
</dbReference>
<keyword evidence="1" id="KW-0677">Repeat</keyword>
<reference evidence="5 6" key="1">
    <citation type="journal article" date="2019" name="Genome Biol. Evol.">
        <title>Whole-Genome Sequencing of the Giant Devil Catfish, Bagarius yarrelli.</title>
        <authorList>
            <person name="Jiang W."/>
            <person name="Lv Y."/>
            <person name="Cheng L."/>
            <person name="Yang K."/>
            <person name="Chao B."/>
            <person name="Wang X."/>
            <person name="Li Y."/>
            <person name="Pan X."/>
            <person name="You X."/>
            <person name="Zhang Y."/>
            <person name="Yang J."/>
            <person name="Li J."/>
            <person name="Zhang X."/>
            <person name="Liu S."/>
            <person name="Sun C."/>
            <person name="Yang J."/>
            <person name="Shi Q."/>
        </authorList>
    </citation>
    <scope>NUCLEOTIDE SEQUENCE [LARGE SCALE GENOMIC DNA]</scope>
    <source>
        <strain evidence="5">JWS20170419001</strain>
        <tissue evidence="5">Muscle</tissue>
    </source>
</reference>
<dbReference type="GO" id="GO:0004857">
    <property type="term" value="F:enzyme inhibitor activity"/>
    <property type="evidence" value="ECO:0007669"/>
    <property type="project" value="TreeGrafter"/>
</dbReference>
<comment type="caution">
    <text evidence="5">The sequence shown here is derived from an EMBL/GenBank/DDBJ whole genome shotgun (WGS) entry which is preliminary data.</text>
</comment>
<dbReference type="PANTHER" id="PTHR24179">
    <property type="entry name" value="PROTEIN PHOSPHATASE 1 REGULATORY SUBUNIT 12"/>
    <property type="match status" value="1"/>
</dbReference>
<evidence type="ECO:0000313" key="6">
    <source>
        <dbReference type="Proteomes" id="UP000319801"/>
    </source>
</evidence>
<dbReference type="Gene3D" id="1.25.40.20">
    <property type="entry name" value="Ankyrin repeat-containing domain"/>
    <property type="match status" value="2"/>
</dbReference>
<dbReference type="EMBL" id="VCAZ01000302">
    <property type="protein sequence ID" value="TTW40639.1"/>
    <property type="molecule type" value="Genomic_DNA"/>
</dbReference>
<keyword evidence="2 3" id="KW-0040">ANK repeat</keyword>
<evidence type="ECO:0000256" key="2">
    <source>
        <dbReference type="ARBA" id="ARBA00023043"/>
    </source>
</evidence>
<keyword evidence="6" id="KW-1185">Reference proteome</keyword>
<evidence type="ECO:0000256" key="3">
    <source>
        <dbReference type="PROSITE-ProRule" id="PRU00023"/>
    </source>
</evidence>
<dbReference type="Pfam" id="PF13857">
    <property type="entry name" value="Ank_5"/>
    <property type="match status" value="1"/>
</dbReference>
<feature type="region of interest" description="Disordered" evidence="4">
    <location>
        <begin position="45"/>
        <end position="69"/>
    </location>
</feature>
<proteinExistence type="predicted"/>
<name>A0A556VVF4_BAGYA</name>
<protein>
    <submittedName>
        <fullName evidence="5">Protein phosphatase 1 regulatory subunit 16A</fullName>
    </submittedName>
</protein>
<dbReference type="OrthoDB" id="19014at2759"/>
<dbReference type="GO" id="GO:0017020">
    <property type="term" value="F:myosin phosphatase regulator activity"/>
    <property type="evidence" value="ECO:0007669"/>
    <property type="project" value="TreeGrafter"/>
</dbReference>
<dbReference type="PROSITE" id="PS50088">
    <property type="entry name" value="ANK_REPEAT"/>
    <property type="match status" value="1"/>
</dbReference>
<evidence type="ECO:0000256" key="4">
    <source>
        <dbReference type="SAM" id="MobiDB-lite"/>
    </source>
</evidence>
<dbReference type="PROSITE" id="PS50297">
    <property type="entry name" value="ANK_REP_REGION"/>
    <property type="match status" value="1"/>
</dbReference>
<evidence type="ECO:0000256" key="1">
    <source>
        <dbReference type="ARBA" id="ARBA00022737"/>
    </source>
</evidence>
<dbReference type="Pfam" id="PF13637">
    <property type="entry name" value="Ank_4"/>
    <property type="match status" value="1"/>
</dbReference>
<dbReference type="AlphaFoldDB" id="A0A556VVF4"/>
<dbReference type="Proteomes" id="UP000319801">
    <property type="component" value="Unassembled WGS sequence"/>
</dbReference>
<evidence type="ECO:0000313" key="5">
    <source>
        <dbReference type="EMBL" id="TTW40639.1"/>
    </source>
</evidence>
<dbReference type="PANTHER" id="PTHR24179:SF30">
    <property type="entry name" value="PROTEIN PHOSPHATASE 1 REGULATORY SUBUNIT 16A"/>
    <property type="match status" value="1"/>
</dbReference>
<dbReference type="GO" id="GO:0005737">
    <property type="term" value="C:cytoplasm"/>
    <property type="evidence" value="ECO:0007669"/>
    <property type="project" value="TreeGrafter"/>
</dbReference>
<dbReference type="SUPFAM" id="SSF48403">
    <property type="entry name" value="Ankyrin repeat"/>
    <property type="match status" value="1"/>
</dbReference>
<dbReference type="SMART" id="SM00248">
    <property type="entry name" value="ANK"/>
    <property type="match status" value="1"/>
</dbReference>
<feature type="repeat" description="ANK" evidence="3">
    <location>
        <begin position="117"/>
        <end position="149"/>
    </location>
</feature>
<dbReference type="InterPro" id="IPR002110">
    <property type="entry name" value="Ankyrin_rpt"/>
</dbReference>
<sequence>MAEHGELLAEMTSVGRLSTTDRLKHAQQRRAQQLKGWALMEKENARMGKNSVAQRKSNAEKKGRKAGGKKVTFPNSITLLEAAARNDLDEECSHFPQTETFWCGTLSGANVNASDSELWTPLHAAATCGHTDLVQILVQAGADLLAVNADGNMPYDLCEDEATLELIEVVMAERAAANGYLSVGEVLLERRASVAETDSDGWTPLHAASCWGQVSSAV</sequence>
<accession>A0A556VVF4</accession>
<organism evidence="5 6">
    <name type="scientific">Bagarius yarrelli</name>
    <name type="common">Goonch</name>
    <name type="synonym">Bagrus yarrelli</name>
    <dbReference type="NCBI Taxonomy" id="175774"/>
    <lineage>
        <taxon>Eukaryota</taxon>
        <taxon>Metazoa</taxon>
        <taxon>Chordata</taxon>
        <taxon>Craniata</taxon>
        <taxon>Vertebrata</taxon>
        <taxon>Euteleostomi</taxon>
        <taxon>Actinopterygii</taxon>
        <taxon>Neopterygii</taxon>
        <taxon>Teleostei</taxon>
        <taxon>Ostariophysi</taxon>
        <taxon>Siluriformes</taxon>
        <taxon>Sisoridae</taxon>
        <taxon>Sisorinae</taxon>
        <taxon>Bagarius</taxon>
    </lineage>
</organism>